<accession>A0A3B0VFB7</accession>
<sequence>MAKNMLQLKDELTEFLLYTTYQPNKRNKKRLKNTMSLVKSKK</sequence>
<protein>
    <submittedName>
        <fullName evidence="1">Uncharacterized protein</fullName>
    </submittedName>
</protein>
<dbReference type="AlphaFoldDB" id="A0A3B0VFB7"/>
<proteinExistence type="predicted"/>
<evidence type="ECO:0000313" key="1">
    <source>
        <dbReference type="EMBL" id="VAW30696.1"/>
    </source>
</evidence>
<organism evidence="1">
    <name type="scientific">hydrothermal vent metagenome</name>
    <dbReference type="NCBI Taxonomy" id="652676"/>
    <lineage>
        <taxon>unclassified sequences</taxon>
        <taxon>metagenomes</taxon>
        <taxon>ecological metagenomes</taxon>
    </lineage>
</organism>
<name>A0A3B0VFB7_9ZZZZ</name>
<reference evidence="1" key="1">
    <citation type="submission" date="2018-06" db="EMBL/GenBank/DDBJ databases">
        <authorList>
            <person name="Zhirakovskaya E."/>
        </authorList>
    </citation>
    <scope>NUCLEOTIDE SEQUENCE</scope>
</reference>
<dbReference type="EMBL" id="UOET01000553">
    <property type="protein sequence ID" value="VAW30696.1"/>
    <property type="molecule type" value="Genomic_DNA"/>
</dbReference>
<gene>
    <name evidence="1" type="ORF">MNBD_BACTEROID07-262</name>
</gene>